<reference evidence="2" key="1">
    <citation type="journal article" date="2022" name="Plant J.">
        <title>Strategies of tolerance reflected in two North American maple genomes.</title>
        <authorList>
            <person name="McEvoy S.L."/>
            <person name="Sezen U.U."/>
            <person name="Trouern-Trend A."/>
            <person name="McMahon S.M."/>
            <person name="Schaberg P.G."/>
            <person name="Yang J."/>
            <person name="Wegrzyn J.L."/>
            <person name="Swenson N.G."/>
        </authorList>
    </citation>
    <scope>NUCLEOTIDE SEQUENCE</scope>
    <source>
        <strain evidence="2">91603</strain>
    </source>
</reference>
<accession>A0AAD5IMY0</accession>
<gene>
    <name evidence="2" type="ORF">LWI28_018603</name>
</gene>
<name>A0AAD5IMY0_ACENE</name>
<comment type="caution">
    <text evidence="2">The sequence shown here is derived from an EMBL/GenBank/DDBJ whole genome shotgun (WGS) entry which is preliminary data.</text>
</comment>
<protein>
    <submittedName>
        <fullName evidence="2">Uncharacterized protein</fullName>
    </submittedName>
</protein>
<dbReference type="EMBL" id="JAJSOW010000104">
    <property type="protein sequence ID" value="KAI9169852.1"/>
    <property type="molecule type" value="Genomic_DNA"/>
</dbReference>
<evidence type="ECO:0000313" key="2">
    <source>
        <dbReference type="EMBL" id="KAI9169852.1"/>
    </source>
</evidence>
<feature type="region of interest" description="Disordered" evidence="1">
    <location>
        <begin position="148"/>
        <end position="191"/>
    </location>
</feature>
<reference evidence="2" key="2">
    <citation type="submission" date="2023-02" db="EMBL/GenBank/DDBJ databases">
        <authorList>
            <person name="Swenson N.G."/>
            <person name="Wegrzyn J.L."/>
            <person name="Mcevoy S.L."/>
        </authorList>
    </citation>
    <scope>NUCLEOTIDE SEQUENCE</scope>
    <source>
        <strain evidence="2">91603</strain>
        <tissue evidence="2">Leaf</tissue>
    </source>
</reference>
<evidence type="ECO:0000256" key="1">
    <source>
        <dbReference type="SAM" id="MobiDB-lite"/>
    </source>
</evidence>
<dbReference type="Proteomes" id="UP001064489">
    <property type="component" value="Chromosome 7"/>
</dbReference>
<dbReference type="AlphaFoldDB" id="A0AAD5IMY0"/>
<feature type="compositionally biased region" description="Basic and acidic residues" evidence="1">
    <location>
        <begin position="169"/>
        <end position="180"/>
    </location>
</feature>
<organism evidence="2 3">
    <name type="scientific">Acer negundo</name>
    <name type="common">Box elder</name>
    <dbReference type="NCBI Taxonomy" id="4023"/>
    <lineage>
        <taxon>Eukaryota</taxon>
        <taxon>Viridiplantae</taxon>
        <taxon>Streptophyta</taxon>
        <taxon>Embryophyta</taxon>
        <taxon>Tracheophyta</taxon>
        <taxon>Spermatophyta</taxon>
        <taxon>Magnoliopsida</taxon>
        <taxon>eudicotyledons</taxon>
        <taxon>Gunneridae</taxon>
        <taxon>Pentapetalae</taxon>
        <taxon>rosids</taxon>
        <taxon>malvids</taxon>
        <taxon>Sapindales</taxon>
        <taxon>Sapindaceae</taxon>
        <taxon>Hippocastanoideae</taxon>
        <taxon>Acereae</taxon>
        <taxon>Acer</taxon>
    </lineage>
</organism>
<keyword evidence="3" id="KW-1185">Reference proteome</keyword>
<proteinExistence type="predicted"/>
<evidence type="ECO:0000313" key="3">
    <source>
        <dbReference type="Proteomes" id="UP001064489"/>
    </source>
</evidence>
<sequence>MDNIFKISVLHGTNVIDLGECDGDHISLITLVHAMNEHINGSSKVLSEEYSVWVQLPWCSDIVERSPNNIVEEPGVVEQIGWCDAEAGMFDYVVFSDGEGIDFGCDEKADDNRHFVGLDGDNGDGLSLDGDNEDGLGLDGDYGDEENNDYRDCVGVESDNEDGVGLDGGYRDGDNRHDVGLDGDYGDITNE</sequence>